<keyword evidence="1" id="KW-0812">Transmembrane</keyword>
<proteinExistence type="predicted"/>
<feature type="transmembrane region" description="Helical" evidence="1">
    <location>
        <begin position="332"/>
        <end position="350"/>
    </location>
</feature>
<dbReference type="RefSeq" id="WP_132410920.1">
    <property type="nucleotide sequence ID" value="NZ_SMKA01000140.1"/>
</dbReference>
<dbReference type="Proteomes" id="UP000295075">
    <property type="component" value="Unassembled WGS sequence"/>
</dbReference>
<organism evidence="2 3">
    <name type="scientific">Kribbella albertanoniae</name>
    <dbReference type="NCBI Taxonomy" id="1266829"/>
    <lineage>
        <taxon>Bacteria</taxon>
        <taxon>Bacillati</taxon>
        <taxon>Actinomycetota</taxon>
        <taxon>Actinomycetes</taxon>
        <taxon>Propionibacteriales</taxon>
        <taxon>Kribbellaceae</taxon>
        <taxon>Kribbella</taxon>
    </lineage>
</organism>
<dbReference type="AlphaFoldDB" id="A0A4R4PQI1"/>
<evidence type="ECO:0000313" key="3">
    <source>
        <dbReference type="Proteomes" id="UP000295075"/>
    </source>
</evidence>
<dbReference type="EMBL" id="SMKA01000140">
    <property type="protein sequence ID" value="TDC24502.1"/>
    <property type="molecule type" value="Genomic_DNA"/>
</dbReference>
<feature type="transmembrane region" description="Helical" evidence="1">
    <location>
        <begin position="307"/>
        <end position="326"/>
    </location>
</feature>
<name>A0A4R4PQI1_9ACTN</name>
<sequence length="376" mass="41442">MFRHRVVQDVVVANLMERFFLANKGLVQAGWGVDEVAVRYGEFLWNGESKSLVQEKVLSRSRFYVGLSTGEDFSELTKRAALISDTLLLSHDWAGDFRELGVPQRLRGGTLQRRQENPMGGLMGVVGDMLDGHDIEQRRHQTATYGMHCPDMTALGQWILDAEPLLKAGLAWYLPSYSTGKLATVDGKRLISGPSEQVKAIDYLVRDGRAVDASGAEPIKSRLIRPVLQTELPFLTGVGLRDFSKITVNEFAAYSAFRDFLRISLLELDESLNATQSERELVRLGLAINDQVRAARAEMMRVRRKRAVAASGATIGSVAAILVAVYGPALEAAIAALGVSGGVWGVINAATEYSPRALRENKWYYVWALAEKGRSL</sequence>
<keyword evidence="1" id="KW-1133">Transmembrane helix</keyword>
<evidence type="ECO:0000313" key="2">
    <source>
        <dbReference type="EMBL" id="TDC24502.1"/>
    </source>
</evidence>
<keyword evidence="3" id="KW-1185">Reference proteome</keyword>
<evidence type="ECO:0000256" key="1">
    <source>
        <dbReference type="SAM" id="Phobius"/>
    </source>
</evidence>
<accession>A0A4R4PQI1</accession>
<protein>
    <submittedName>
        <fullName evidence="2">Uncharacterized protein</fullName>
    </submittedName>
</protein>
<keyword evidence="1" id="KW-0472">Membrane</keyword>
<dbReference type="OrthoDB" id="3535137at2"/>
<reference evidence="2 3" key="1">
    <citation type="submission" date="2019-03" db="EMBL/GenBank/DDBJ databases">
        <title>Draft genome sequences of novel Actinobacteria.</title>
        <authorList>
            <person name="Sahin N."/>
            <person name="Ay H."/>
            <person name="Saygin H."/>
        </authorList>
    </citation>
    <scope>NUCLEOTIDE SEQUENCE [LARGE SCALE GENOMIC DNA]</scope>
    <source>
        <strain evidence="2 3">JCM 30547</strain>
    </source>
</reference>
<comment type="caution">
    <text evidence="2">The sequence shown here is derived from an EMBL/GenBank/DDBJ whole genome shotgun (WGS) entry which is preliminary data.</text>
</comment>
<gene>
    <name evidence="2" type="ORF">E1261_26050</name>
</gene>